<comment type="caution">
    <text evidence="2">The sequence shown here is derived from an EMBL/GenBank/DDBJ whole genome shotgun (WGS) entry which is preliminary data.</text>
</comment>
<name>A0A318SZG0_9RHOB</name>
<evidence type="ECO:0000313" key="3">
    <source>
        <dbReference type="Proteomes" id="UP000248311"/>
    </source>
</evidence>
<organism evidence="2 3">
    <name type="scientific">Pseudoroseicyclus aestuarii</name>
    <dbReference type="NCBI Taxonomy" id="1795041"/>
    <lineage>
        <taxon>Bacteria</taxon>
        <taxon>Pseudomonadati</taxon>
        <taxon>Pseudomonadota</taxon>
        <taxon>Alphaproteobacteria</taxon>
        <taxon>Rhodobacterales</taxon>
        <taxon>Paracoccaceae</taxon>
        <taxon>Pseudoroseicyclus</taxon>
    </lineage>
</organism>
<protein>
    <submittedName>
        <fullName evidence="2">Glycosyltransferase involved in cell wall biosynthesis</fullName>
    </submittedName>
</protein>
<accession>A0A318SZG0</accession>
<gene>
    <name evidence="2" type="ORF">DFP88_1057</name>
</gene>
<dbReference type="OrthoDB" id="7527830at2"/>
<dbReference type="SUPFAM" id="SSF53756">
    <property type="entry name" value="UDP-Glycosyltransferase/glycogen phosphorylase"/>
    <property type="match status" value="1"/>
</dbReference>
<dbReference type="CDD" id="cd03801">
    <property type="entry name" value="GT4_PimA-like"/>
    <property type="match status" value="1"/>
</dbReference>
<proteinExistence type="predicted"/>
<sequence length="659" mass="73620">MPQDSASFPAGDSPARAPEGEDARRAEGEETGRKEEDEAARRAEELARIAPFFDAAFYLKRNPDVAAAGMDPLQHFHSNGWREGRNPHPNFALAAYLARFPALREEGRNPLLHFADYHEGLAQAELRPARPATDTAPALPAIALTPPAPQDLMAVRPFFDEAHYRAQLPELAGSPVDPLVHYMTIGWIEERDPSPEFSTRYYLRRNSDVREKGLNPFLHWCRSGRHEPHRQSRSAGAEEARLLEVFETGPLAAAVADVETLEPMVAFPANERRVTGPQLNRPLGESARQLRETLGGRHYRTVVLVPHVRMSGGARLAGAGVRALAELEGPDEVLVLRTDGPEFDYPEWYPAEVRQIDLSALIADLPEEQRLRLLIDVLNGVGARRVINFNSRLAWDAFGRYGRQMAQLYELTSYLFCWDVTLEGDRTGYPIQWLRQSADFHARLLTDSEFLSQDLRARFGFEAGRVTTLPTPIRTGPEVTALPRNPRPRALWAGRHDRQKRLDVLVAVARANPQIDFHVYGKPVLDQAGIEAFDPPFNILVRPPYRRLEEVLPEGFDFYLYTSQWDGLPNAVLEAGAAGLPLVAPAVGGIPELIDDRTGWLVPECDDVAGYSARIRALLDDPEAALSRARALQRRLAERHAPEHYSAALKDALEKDLAP</sequence>
<feature type="region of interest" description="Disordered" evidence="1">
    <location>
        <begin position="1"/>
        <end position="42"/>
    </location>
</feature>
<dbReference type="GO" id="GO:0016740">
    <property type="term" value="F:transferase activity"/>
    <property type="evidence" value="ECO:0007669"/>
    <property type="project" value="UniProtKB-KW"/>
</dbReference>
<evidence type="ECO:0000313" key="2">
    <source>
        <dbReference type="EMBL" id="PYE82167.1"/>
    </source>
</evidence>
<dbReference type="PANTHER" id="PTHR12526">
    <property type="entry name" value="GLYCOSYLTRANSFERASE"/>
    <property type="match status" value="1"/>
</dbReference>
<dbReference type="RefSeq" id="WP_110815265.1">
    <property type="nucleotide sequence ID" value="NZ_QJTE01000005.1"/>
</dbReference>
<dbReference type="EMBL" id="QJTE01000005">
    <property type="protein sequence ID" value="PYE82167.1"/>
    <property type="molecule type" value="Genomic_DNA"/>
</dbReference>
<reference evidence="2 3" key="1">
    <citation type="submission" date="2018-06" db="EMBL/GenBank/DDBJ databases">
        <title>Genomic Encyclopedia of Type Strains, Phase III (KMG-III): the genomes of soil and plant-associated and newly described type strains.</title>
        <authorList>
            <person name="Whitman W."/>
        </authorList>
    </citation>
    <scope>NUCLEOTIDE SEQUENCE [LARGE SCALE GENOMIC DNA]</scope>
    <source>
        <strain evidence="2 3">CECT 9025</strain>
    </source>
</reference>
<dbReference type="AlphaFoldDB" id="A0A318SZG0"/>
<dbReference type="PANTHER" id="PTHR12526:SF637">
    <property type="entry name" value="GLYCOSYLTRANSFERASE EPSF-RELATED"/>
    <property type="match status" value="1"/>
</dbReference>
<evidence type="ECO:0000256" key="1">
    <source>
        <dbReference type="SAM" id="MobiDB-lite"/>
    </source>
</evidence>
<dbReference type="Pfam" id="PF13692">
    <property type="entry name" value="Glyco_trans_1_4"/>
    <property type="match status" value="1"/>
</dbReference>
<dbReference type="Gene3D" id="3.40.50.2000">
    <property type="entry name" value="Glycogen Phosphorylase B"/>
    <property type="match status" value="1"/>
</dbReference>
<keyword evidence="3" id="KW-1185">Reference proteome</keyword>
<feature type="compositionally biased region" description="Basic and acidic residues" evidence="1">
    <location>
        <begin position="18"/>
        <end position="42"/>
    </location>
</feature>
<dbReference type="Proteomes" id="UP000248311">
    <property type="component" value="Unassembled WGS sequence"/>
</dbReference>
<keyword evidence="2" id="KW-0808">Transferase</keyword>